<comment type="caution">
    <text evidence="4">The sequence shown here is derived from an EMBL/GenBank/DDBJ whole genome shotgun (WGS) entry which is preliminary data.</text>
</comment>
<accession>A0A5D0U5U7</accession>
<feature type="short sequence motif" description="DGA/G" evidence="2">
    <location>
        <begin position="193"/>
        <end position="195"/>
    </location>
</feature>
<dbReference type="GO" id="GO:0016787">
    <property type="term" value="F:hydrolase activity"/>
    <property type="evidence" value="ECO:0007669"/>
    <property type="project" value="UniProtKB-UniRule"/>
</dbReference>
<dbReference type="Gene3D" id="3.40.1090.10">
    <property type="entry name" value="Cytosolic phospholipase A2 catalytic domain"/>
    <property type="match status" value="2"/>
</dbReference>
<evidence type="ECO:0000313" key="5">
    <source>
        <dbReference type="Proteomes" id="UP000322634"/>
    </source>
</evidence>
<evidence type="ECO:0000256" key="1">
    <source>
        <dbReference type="ARBA" id="ARBA00023098"/>
    </source>
</evidence>
<dbReference type="PROSITE" id="PS51635">
    <property type="entry name" value="PNPLA"/>
    <property type="match status" value="1"/>
</dbReference>
<keyword evidence="2" id="KW-0378">Hydrolase</keyword>
<dbReference type="Pfam" id="PF01734">
    <property type="entry name" value="Patatin"/>
    <property type="match status" value="1"/>
</dbReference>
<dbReference type="InterPro" id="IPR016035">
    <property type="entry name" value="Acyl_Trfase/lysoPLipase"/>
</dbReference>
<feature type="short sequence motif" description="GXSXG" evidence="2">
    <location>
        <begin position="52"/>
        <end position="56"/>
    </location>
</feature>
<dbReference type="GO" id="GO:0016042">
    <property type="term" value="P:lipid catabolic process"/>
    <property type="evidence" value="ECO:0007669"/>
    <property type="project" value="UniProtKB-UniRule"/>
</dbReference>
<feature type="active site" description="Proton acceptor" evidence="2">
    <location>
        <position position="193"/>
    </location>
</feature>
<keyword evidence="5" id="KW-1185">Reference proteome</keyword>
<dbReference type="Proteomes" id="UP000322634">
    <property type="component" value="Unassembled WGS sequence"/>
</dbReference>
<evidence type="ECO:0000313" key="4">
    <source>
        <dbReference type="EMBL" id="TYC13334.1"/>
    </source>
</evidence>
<evidence type="ECO:0000256" key="2">
    <source>
        <dbReference type="PROSITE-ProRule" id="PRU01161"/>
    </source>
</evidence>
<reference evidence="4 5" key="1">
    <citation type="submission" date="2019-08" db="EMBL/GenBank/DDBJ databases">
        <title>Actinomadura sp. nov. CYP1-5 isolated from mountain soil.</title>
        <authorList>
            <person name="Songsumanus A."/>
            <person name="Kuncharoen N."/>
            <person name="Kudo T."/>
            <person name="Yuki M."/>
            <person name="Igarashi Y."/>
            <person name="Tanasupawat S."/>
        </authorList>
    </citation>
    <scope>NUCLEOTIDE SEQUENCE [LARGE SCALE GENOMIC DNA]</scope>
    <source>
        <strain evidence="4 5">GKU157</strain>
    </source>
</reference>
<keyword evidence="1 2" id="KW-0443">Lipid metabolism</keyword>
<keyword evidence="2" id="KW-0442">Lipid degradation</keyword>
<comment type="caution">
    <text evidence="2">Lacks conserved residue(s) required for the propagation of feature annotation.</text>
</comment>
<dbReference type="AlphaFoldDB" id="A0A5D0U5U7"/>
<dbReference type="EMBL" id="VSFF01000008">
    <property type="protein sequence ID" value="TYC13334.1"/>
    <property type="molecule type" value="Genomic_DNA"/>
</dbReference>
<dbReference type="RefSeq" id="WP_148352027.1">
    <property type="nucleotide sequence ID" value="NZ_JBHSBF010000010.1"/>
</dbReference>
<dbReference type="InterPro" id="IPR002641">
    <property type="entry name" value="PNPLA_dom"/>
</dbReference>
<feature type="active site" description="Nucleophile" evidence="2">
    <location>
        <position position="54"/>
    </location>
</feature>
<dbReference type="SUPFAM" id="SSF52151">
    <property type="entry name" value="FabD/lysophospholipase-like"/>
    <property type="match status" value="1"/>
</dbReference>
<sequence>MTDSGVTEHGRRNGWALVLGPGGPVGTAWLTGLAAGLRRAGLDPAAADLIVGTSAGAIAGALITTGRDLDALAELPPRDTPRPAPDGSAMAEALALGGSADLEPDEIRRRIGRLALAATALPADQHRAGMRFLIGTDEWPAARLLVTGVDVESGTPVVWDAGSGVPLTAAVAASSAAPGYAEPVLIGGRPFMDGAFGGGSNAHLAAGAGRIVLVEPMPRPSGGDAGADVQIVPDEAALEAFGANVGDLTRWAAVYGEGLRQAADAAERIGRVVGGPVGGAVGESDV</sequence>
<organism evidence="4 5">
    <name type="scientific">Actinomadura syzygii</name>
    <dbReference type="NCBI Taxonomy" id="1427538"/>
    <lineage>
        <taxon>Bacteria</taxon>
        <taxon>Bacillati</taxon>
        <taxon>Actinomycetota</taxon>
        <taxon>Actinomycetes</taxon>
        <taxon>Streptosporangiales</taxon>
        <taxon>Thermomonosporaceae</taxon>
        <taxon>Actinomadura</taxon>
    </lineage>
</organism>
<dbReference type="OrthoDB" id="2339873at2"/>
<gene>
    <name evidence="4" type="ORF">FXF65_22895</name>
</gene>
<name>A0A5D0U5U7_9ACTN</name>
<feature type="domain" description="PNPLA" evidence="3">
    <location>
        <begin position="17"/>
        <end position="207"/>
    </location>
</feature>
<proteinExistence type="predicted"/>
<protein>
    <submittedName>
        <fullName evidence="4">Patatin-like phospholipase family protein</fullName>
    </submittedName>
</protein>
<evidence type="ECO:0000259" key="3">
    <source>
        <dbReference type="PROSITE" id="PS51635"/>
    </source>
</evidence>